<dbReference type="InterPro" id="IPR003251">
    <property type="entry name" value="Rr_diiron-bd_dom"/>
</dbReference>
<dbReference type="AlphaFoldDB" id="A0A7C3UPN4"/>
<dbReference type="Gene3D" id="1.20.1260.10">
    <property type="match status" value="1"/>
</dbReference>
<feature type="coiled-coil region" evidence="1">
    <location>
        <begin position="28"/>
        <end position="55"/>
    </location>
</feature>
<name>A0A7C3UPN4_UNCW3</name>
<comment type="caution">
    <text evidence="3">The sequence shown here is derived from an EMBL/GenBank/DDBJ whole genome shotgun (WGS) entry which is preliminary data.</text>
</comment>
<dbReference type="CDD" id="cd01045">
    <property type="entry name" value="Ferritin_like_AB"/>
    <property type="match status" value="1"/>
</dbReference>
<evidence type="ECO:0000313" key="3">
    <source>
        <dbReference type="EMBL" id="HGE99184.1"/>
    </source>
</evidence>
<organism evidence="3">
    <name type="scientific">candidate division WOR-3 bacterium</name>
    <dbReference type="NCBI Taxonomy" id="2052148"/>
    <lineage>
        <taxon>Bacteria</taxon>
        <taxon>Bacteria division WOR-3</taxon>
    </lineage>
</organism>
<proteinExistence type="predicted"/>
<keyword evidence="1" id="KW-0175">Coiled coil</keyword>
<evidence type="ECO:0000259" key="2">
    <source>
        <dbReference type="Pfam" id="PF02915"/>
    </source>
</evidence>
<reference evidence="3" key="1">
    <citation type="journal article" date="2020" name="mSystems">
        <title>Genome- and Community-Level Interaction Insights into Carbon Utilization and Element Cycling Functions of Hydrothermarchaeota in Hydrothermal Sediment.</title>
        <authorList>
            <person name="Zhou Z."/>
            <person name="Liu Y."/>
            <person name="Xu W."/>
            <person name="Pan J."/>
            <person name="Luo Z.H."/>
            <person name="Li M."/>
        </authorList>
    </citation>
    <scope>NUCLEOTIDE SEQUENCE [LARGE SCALE GENOMIC DNA]</scope>
    <source>
        <strain evidence="3">SpSt-906</strain>
    </source>
</reference>
<sequence length="164" mass="19139">MRGLTPLEVFGIAIKSEVDAYKFYSSLERRIKKGMKALKERIEFLKNEEEKHRLLLLTFFRKEFPKTKLRLPKKSIAPLPRISPKGELSLSDLLKAAMAAETASEDFYRSAKEKMENENTQRLLTYLANMEKGHHYLLKAEYDLLNTFESYSSYKKFSLEHLGP</sequence>
<dbReference type="SUPFAM" id="SSF47240">
    <property type="entry name" value="Ferritin-like"/>
    <property type="match status" value="1"/>
</dbReference>
<gene>
    <name evidence="3" type="ORF">ENX07_03835</name>
</gene>
<protein>
    <submittedName>
        <fullName evidence="3">Rubrerythrin</fullName>
    </submittedName>
</protein>
<evidence type="ECO:0000256" key="1">
    <source>
        <dbReference type="SAM" id="Coils"/>
    </source>
</evidence>
<dbReference type="PANTHER" id="PTHR33531:SF10">
    <property type="entry name" value="BLR7895 PROTEIN"/>
    <property type="match status" value="1"/>
</dbReference>
<dbReference type="InterPro" id="IPR009078">
    <property type="entry name" value="Ferritin-like_SF"/>
</dbReference>
<dbReference type="GO" id="GO:0016491">
    <property type="term" value="F:oxidoreductase activity"/>
    <property type="evidence" value="ECO:0007669"/>
    <property type="project" value="InterPro"/>
</dbReference>
<dbReference type="Pfam" id="PF02915">
    <property type="entry name" value="Rubrerythrin"/>
    <property type="match status" value="1"/>
</dbReference>
<dbReference type="InterPro" id="IPR012347">
    <property type="entry name" value="Ferritin-like"/>
</dbReference>
<dbReference type="GO" id="GO:0046872">
    <property type="term" value="F:metal ion binding"/>
    <property type="evidence" value="ECO:0007669"/>
    <property type="project" value="InterPro"/>
</dbReference>
<feature type="domain" description="Rubrerythrin diiron-binding" evidence="2">
    <location>
        <begin position="9"/>
        <end position="142"/>
    </location>
</feature>
<accession>A0A7C3UPN4</accession>
<dbReference type="EMBL" id="DTMQ01000022">
    <property type="protein sequence ID" value="HGE99184.1"/>
    <property type="molecule type" value="Genomic_DNA"/>
</dbReference>
<dbReference type="PANTHER" id="PTHR33531">
    <property type="entry name" value="RUBRERYTHRIN SUBFAMILY"/>
    <property type="match status" value="1"/>
</dbReference>